<evidence type="ECO:0000256" key="1">
    <source>
        <dbReference type="ARBA" id="ARBA00023115"/>
    </source>
</evidence>
<reference evidence="2 3" key="1">
    <citation type="submission" date="2020-08" db="EMBL/GenBank/DDBJ databases">
        <title>A Genomic Blueprint of the Chicken Gut Microbiome.</title>
        <authorList>
            <person name="Gilroy R."/>
            <person name="Ravi A."/>
            <person name="Getino M."/>
            <person name="Pursley I."/>
            <person name="Horton D.L."/>
            <person name="Alikhan N.-F."/>
            <person name="Baker D."/>
            <person name="Gharbi K."/>
            <person name="Hall N."/>
            <person name="Watson M."/>
            <person name="Adriaenssens E.M."/>
            <person name="Foster-Nyarko E."/>
            <person name="Jarju S."/>
            <person name="Secka A."/>
            <person name="Antonio M."/>
            <person name="Oren A."/>
            <person name="Chaudhuri R."/>
            <person name="La Ragione R.M."/>
            <person name="Hildebrand F."/>
            <person name="Pallen M.J."/>
        </authorList>
    </citation>
    <scope>NUCLEOTIDE SEQUENCE [LARGE SCALE GENOMIC DNA]</scope>
    <source>
        <strain evidence="2 3">Sa2BVA9</strain>
    </source>
</reference>
<dbReference type="PANTHER" id="PTHR43317:SF1">
    <property type="entry name" value="THERMOSPERMINE SYNTHASE ACAULIS5"/>
    <property type="match status" value="1"/>
</dbReference>
<dbReference type="EMBL" id="JACSQL010000003">
    <property type="protein sequence ID" value="MBD7968415.1"/>
    <property type="molecule type" value="Genomic_DNA"/>
</dbReference>
<gene>
    <name evidence="2" type="ORF">H9647_10095</name>
</gene>
<dbReference type="Gene3D" id="3.40.50.150">
    <property type="entry name" value="Vaccinia Virus protein VP39"/>
    <property type="match status" value="1"/>
</dbReference>
<evidence type="ECO:0000313" key="3">
    <source>
        <dbReference type="Proteomes" id="UP000608071"/>
    </source>
</evidence>
<name>A0ABR8SYC5_9BACL</name>
<sequence>MTQYLHQETEPRPIYVYDTSEVYGEKGRFRVLEFGNDAIQGILDLNQPERILFEYPRALLHLMEVNNPSYEDVFLIGHGIGTLSSALRDKYVVISEIDQKVSDLSKEYFGYDGPPVLIEDGYTLLKQMTSGRFDYIVVDAFHEDGIPEQLTTMAFFETACDKLSEDGTLLMNIIGRGPQDPYVQSFYRSLSSLFPVVDLFSLYAGGLGRSKNMIIAAGYHPLRYQQKSMAHFRKIKSPQISGR</sequence>
<comment type="caution">
    <text evidence="2">The sequence shown here is derived from an EMBL/GenBank/DDBJ whole genome shotgun (WGS) entry which is preliminary data.</text>
</comment>
<keyword evidence="3" id="KW-1185">Reference proteome</keyword>
<organism evidence="2 3">
    <name type="scientific">Paenibacillus gallinarum</name>
    <dbReference type="NCBI Taxonomy" id="2762232"/>
    <lineage>
        <taxon>Bacteria</taxon>
        <taxon>Bacillati</taxon>
        <taxon>Bacillota</taxon>
        <taxon>Bacilli</taxon>
        <taxon>Bacillales</taxon>
        <taxon>Paenibacillaceae</taxon>
        <taxon>Paenibacillus</taxon>
    </lineage>
</organism>
<protein>
    <submittedName>
        <fullName evidence="2">Fused MFS/spermidine synthase</fullName>
    </submittedName>
</protein>
<dbReference type="Proteomes" id="UP000608071">
    <property type="component" value="Unassembled WGS sequence"/>
</dbReference>
<dbReference type="PANTHER" id="PTHR43317">
    <property type="entry name" value="THERMOSPERMINE SYNTHASE ACAULIS5"/>
    <property type="match status" value="1"/>
</dbReference>
<proteinExistence type="predicted"/>
<dbReference type="NCBIfam" id="NF037959">
    <property type="entry name" value="MFS_SpdSyn"/>
    <property type="match status" value="1"/>
</dbReference>
<dbReference type="Pfam" id="PF01564">
    <property type="entry name" value="Spermine_synth"/>
    <property type="match status" value="1"/>
</dbReference>
<dbReference type="RefSeq" id="WP_191799649.1">
    <property type="nucleotide sequence ID" value="NZ_JACSQL010000003.1"/>
</dbReference>
<dbReference type="InterPro" id="IPR029063">
    <property type="entry name" value="SAM-dependent_MTases_sf"/>
</dbReference>
<accession>A0ABR8SYC5</accession>
<dbReference type="SUPFAM" id="SSF53335">
    <property type="entry name" value="S-adenosyl-L-methionine-dependent methyltransferases"/>
    <property type="match status" value="1"/>
</dbReference>
<keyword evidence="1" id="KW-0620">Polyamine biosynthesis</keyword>
<evidence type="ECO:0000313" key="2">
    <source>
        <dbReference type="EMBL" id="MBD7968415.1"/>
    </source>
</evidence>